<evidence type="ECO:0000313" key="2">
    <source>
        <dbReference type="Proteomes" id="UP000633418"/>
    </source>
</evidence>
<gene>
    <name evidence="1" type="ORF">HU772_003360</name>
</gene>
<reference evidence="1 2" key="2">
    <citation type="journal article" date="2021" name="Microorganisms">
        <title>The Ever-Expanding Pseudomonas Genus: Description of 43 New Species and Partition of the Pseudomonas putida Group.</title>
        <authorList>
            <person name="Girard L."/>
            <person name="Lood C."/>
            <person name="Hofte M."/>
            <person name="Vandamme P."/>
            <person name="Rokni-Zadeh H."/>
            <person name="van Noort V."/>
            <person name="Lavigne R."/>
            <person name="De Mot R."/>
        </authorList>
    </citation>
    <scope>NUCLEOTIDE SEQUENCE [LARGE SCALE GENOMIC DNA]</scope>
    <source>
        <strain evidence="1 2">RW9S1A</strain>
    </source>
</reference>
<accession>A0A9E6TY31</accession>
<protein>
    <submittedName>
        <fullName evidence="1">Uncharacterized protein</fullName>
    </submittedName>
</protein>
<proteinExistence type="predicted"/>
<evidence type="ECO:0000313" key="1">
    <source>
        <dbReference type="EMBL" id="QXI39142.1"/>
    </source>
</evidence>
<dbReference type="AlphaFoldDB" id="A0A9E6TY31"/>
<organism evidence="1 2">
    <name type="scientific">Pseudomonas xantholysinigenes</name>
    <dbReference type="NCBI Taxonomy" id="2745490"/>
    <lineage>
        <taxon>Bacteria</taxon>
        <taxon>Pseudomonadati</taxon>
        <taxon>Pseudomonadota</taxon>
        <taxon>Gammaproteobacteria</taxon>
        <taxon>Pseudomonadales</taxon>
        <taxon>Pseudomonadaceae</taxon>
        <taxon>Pseudomonas</taxon>
    </lineage>
</organism>
<reference evidence="1 2" key="1">
    <citation type="journal article" date="2020" name="Microorganisms">
        <title>Reliable Identification of Environmental Pseudomonas Isolates Using the rpoD Gene.</title>
        <authorList>
            <consortium name="The Broad Institute Genome Sequencing Platform"/>
            <person name="Girard L."/>
            <person name="Lood C."/>
            <person name="Rokni-Zadeh H."/>
            <person name="van Noort V."/>
            <person name="Lavigne R."/>
            <person name="De Mot R."/>
        </authorList>
    </citation>
    <scope>NUCLEOTIDE SEQUENCE [LARGE SCALE GENOMIC DNA]</scope>
    <source>
        <strain evidence="1 2">RW9S1A</strain>
    </source>
</reference>
<keyword evidence="2" id="KW-1185">Reference proteome</keyword>
<sequence>MNDLYFLACLMIVGVFLDWAFKSSTIRCVLCLVLTATGITACTQLGQQEVLHLHGGQWASLCLLVGQRLLFKRSRYFREDTE</sequence>
<name>A0A9E6TY31_9PSED</name>
<dbReference type="RefSeq" id="WP_186656951.1">
    <property type="nucleotide sequence ID" value="NZ_CP077095.1"/>
</dbReference>
<dbReference type="Proteomes" id="UP000633418">
    <property type="component" value="Chromosome"/>
</dbReference>
<dbReference type="EMBL" id="CP077095">
    <property type="protein sequence ID" value="QXI39142.1"/>
    <property type="molecule type" value="Genomic_DNA"/>
</dbReference>
<dbReference type="KEGG" id="pxn:HU772_003360"/>